<name>A0AAW2MWQ8_SESRA</name>
<organism evidence="1">
    <name type="scientific">Sesamum radiatum</name>
    <name type="common">Black benniseed</name>
    <dbReference type="NCBI Taxonomy" id="300843"/>
    <lineage>
        <taxon>Eukaryota</taxon>
        <taxon>Viridiplantae</taxon>
        <taxon>Streptophyta</taxon>
        <taxon>Embryophyta</taxon>
        <taxon>Tracheophyta</taxon>
        <taxon>Spermatophyta</taxon>
        <taxon>Magnoliopsida</taxon>
        <taxon>eudicotyledons</taxon>
        <taxon>Gunneridae</taxon>
        <taxon>Pentapetalae</taxon>
        <taxon>asterids</taxon>
        <taxon>lamiids</taxon>
        <taxon>Lamiales</taxon>
        <taxon>Pedaliaceae</taxon>
        <taxon>Sesamum</taxon>
    </lineage>
</organism>
<dbReference type="EMBL" id="JACGWJ010000021">
    <property type="protein sequence ID" value="KAL0335140.1"/>
    <property type="molecule type" value="Genomic_DNA"/>
</dbReference>
<gene>
    <name evidence="1" type="ORF">Sradi_4725900</name>
</gene>
<protein>
    <submittedName>
        <fullName evidence="1">Sulfate transporter 1.3</fullName>
    </submittedName>
</protein>
<sequence>MTGSRVADESDIASAASSRRHADSMPYVHKVGVPPKQSFFKEFKFTFKETFFHDNPLRPFKDHPRLKQLWLGIQAVFPILEWGRRYELSMFKGDLIAGITIASLCIPQVLENFSELILTVVHSAPELCHHGRLKRYCHRPSSRGVPLVREYASGGD</sequence>
<evidence type="ECO:0000313" key="1">
    <source>
        <dbReference type="EMBL" id="KAL0335140.1"/>
    </source>
</evidence>
<dbReference type="AlphaFoldDB" id="A0AAW2MWQ8"/>
<proteinExistence type="predicted"/>
<comment type="caution">
    <text evidence="1">The sequence shown here is derived from an EMBL/GenBank/DDBJ whole genome shotgun (WGS) entry which is preliminary data.</text>
</comment>
<accession>A0AAW2MWQ8</accession>
<reference evidence="1" key="1">
    <citation type="submission" date="2020-06" db="EMBL/GenBank/DDBJ databases">
        <authorList>
            <person name="Li T."/>
            <person name="Hu X."/>
            <person name="Zhang T."/>
            <person name="Song X."/>
            <person name="Zhang H."/>
            <person name="Dai N."/>
            <person name="Sheng W."/>
            <person name="Hou X."/>
            <person name="Wei L."/>
        </authorList>
    </citation>
    <scope>NUCLEOTIDE SEQUENCE</scope>
    <source>
        <strain evidence="1">G02</strain>
        <tissue evidence="1">Leaf</tissue>
    </source>
</reference>
<reference evidence="1" key="2">
    <citation type="journal article" date="2024" name="Plant">
        <title>Genomic evolution and insights into agronomic trait innovations of Sesamum species.</title>
        <authorList>
            <person name="Miao H."/>
            <person name="Wang L."/>
            <person name="Qu L."/>
            <person name="Liu H."/>
            <person name="Sun Y."/>
            <person name="Le M."/>
            <person name="Wang Q."/>
            <person name="Wei S."/>
            <person name="Zheng Y."/>
            <person name="Lin W."/>
            <person name="Duan Y."/>
            <person name="Cao H."/>
            <person name="Xiong S."/>
            <person name="Wang X."/>
            <person name="Wei L."/>
            <person name="Li C."/>
            <person name="Ma Q."/>
            <person name="Ju M."/>
            <person name="Zhao R."/>
            <person name="Li G."/>
            <person name="Mu C."/>
            <person name="Tian Q."/>
            <person name="Mei H."/>
            <person name="Zhang T."/>
            <person name="Gao T."/>
            <person name="Zhang H."/>
        </authorList>
    </citation>
    <scope>NUCLEOTIDE SEQUENCE</scope>
    <source>
        <strain evidence="1">G02</strain>
    </source>
</reference>